<dbReference type="Gene3D" id="2.170.270.10">
    <property type="entry name" value="SET domain"/>
    <property type="match status" value="1"/>
</dbReference>
<dbReference type="PROSITE" id="PS50280">
    <property type="entry name" value="SET"/>
    <property type="match status" value="1"/>
</dbReference>
<name>B7GB49_PHATC</name>
<gene>
    <name evidence="3" type="ORF">PHATRDRAFT_40329</name>
</gene>
<feature type="signal peptide" evidence="1">
    <location>
        <begin position="1"/>
        <end position="15"/>
    </location>
</feature>
<dbReference type="InterPro" id="IPR046341">
    <property type="entry name" value="SET_dom_sf"/>
</dbReference>
<dbReference type="KEGG" id="pti:PHATRDRAFT_40329"/>
<dbReference type="RefSeq" id="XP_002184309.1">
    <property type="nucleotide sequence ID" value="XM_002184273.1"/>
</dbReference>
<proteinExistence type="predicted"/>
<organism evidence="3 4">
    <name type="scientific">Phaeodactylum tricornutum (strain CCAP 1055/1)</name>
    <dbReference type="NCBI Taxonomy" id="556484"/>
    <lineage>
        <taxon>Eukaryota</taxon>
        <taxon>Sar</taxon>
        <taxon>Stramenopiles</taxon>
        <taxon>Ochrophyta</taxon>
        <taxon>Bacillariophyta</taxon>
        <taxon>Bacillariophyceae</taxon>
        <taxon>Bacillariophycidae</taxon>
        <taxon>Naviculales</taxon>
        <taxon>Phaeodactylaceae</taxon>
        <taxon>Phaeodactylum</taxon>
    </lineage>
</organism>
<dbReference type="OrthoDB" id="5560686at2759"/>
<feature type="domain" description="SET" evidence="2">
    <location>
        <begin position="128"/>
        <end position="276"/>
    </location>
</feature>
<protein>
    <recommendedName>
        <fullName evidence="2">SET domain-containing protein</fullName>
    </recommendedName>
</protein>
<dbReference type="Proteomes" id="UP000000759">
    <property type="component" value="Chromosome 23"/>
</dbReference>
<dbReference type="HOGENOM" id="CLU_916640_0_0_1"/>
<feature type="chain" id="PRO_5013265913" description="SET domain-containing protein" evidence="1">
    <location>
        <begin position="16"/>
        <end position="296"/>
    </location>
</feature>
<dbReference type="eggNOG" id="ENOG502SB3B">
    <property type="taxonomic scope" value="Eukaryota"/>
</dbReference>
<dbReference type="InterPro" id="IPR001214">
    <property type="entry name" value="SET_dom"/>
</dbReference>
<reference evidence="4" key="2">
    <citation type="submission" date="2008-08" db="EMBL/GenBank/DDBJ databases">
        <authorList>
            <consortium name="Diatom Consortium"/>
            <person name="Grigoriev I."/>
            <person name="Grimwood J."/>
            <person name="Kuo A."/>
            <person name="Otillar R.P."/>
            <person name="Salamov A."/>
            <person name="Detter J.C."/>
            <person name="Lindquist E."/>
            <person name="Shapiro H."/>
            <person name="Lucas S."/>
            <person name="Glavina del Rio T."/>
            <person name="Pitluck S."/>
            <person name="Rokhsar D."/>
            <person name="Bowler C."/>
        </authorList>
    </citation>
    <scope>GENOME REANNOTATION</scope>
    <source>
        <strain evidence="4">CCAP 1055/1</strain>
    </source>
</reference>
<keyword evidence="1" id="KW-0732">Signal</keyword>
<evidence type="ECO:0000256" key="1">
    <source>
        <dbReference type="SAM" id="SignalP"/>
    </source>
</evidence>
<evidence type="ECO:0000313" key="4">
    <source>
        <dbReference type="Proteomes" id="UP000000759"/>
    </source>
</evidence>
<dbReference type="GeneID" id="7198202"/>
<dbReference type="PaxDb" id="2850-Phatr40329"/>
<reference evidence="3 4" key="1">
    <citation type="journal article" date="2008" name="Nature">
        <title>The Phaeodactylum genome reveals the evolutionary history of diatom genomes.</title>
        <authorList>
            <person name="Bowler C."/>
            <person name="Allen A.E."/>
            <person name="Badger J.H."/>
            <person name="Grimwood J."/>
            <person name="Jabbari K."/>
            <person name="Kuo A."/>
            <person name="Maheswari U."/>
            <person name="Martens C."/>
            <person name="Maumus F."/>
            <person name="Otillar R.P."/>
            <person name="Rayko E."/>
            <person name="Salamov A."/>
            <person name="Vandepoele K."/>
            <person name="Beszteri B."/>
            <person name="Gruber A."/>
            <person name="Heijde M."/>
            <person name="Katinka M."/>
            <person name="Mock T."/>
            <person name="Valentin K."/>
            <person name="Verret F."/>
            <person name="Berges J.A."/>
            <person name="Brownlee C."/>
            <person name="Cadoret J.P."/>
            <person name="Chiovitti A."/>
            <person name="Choi C.J."/>
            <person name="Coesel S."/>
            <person name="De Martino A."/>
            <person name="Detter J.C."/>
            <person name="Durkin C."/>
            <person name="Falciatore A."/>
            <person name="Fournet J."/>
            <person name="Haruta M."/>
            <person name="Huysman M.J."/>
            <person name="Jenkins B.D."/>
            <person name="Jiroutova K."/>
            <person name="Jorgensen R.E."/>
            <person name="Joubert Y."/>
            <person name="Kaplan A."/>
            <person name="Kroger N."/>
            <person name="Kroth P.G."/>
            <person name="La Roche J."/>
            <person name="Lindquist E."/>
            <person name="Lommer M."/>
            <person name="Martin-Jezequel V."/>
            <person name="Lopez P.J."/>
            <person name="Lucas S."/>
            <person name="Mangogna M."/>
            <person name="McGinnis K."/>
            <person name="Medlin L.K."/>
            <person name="Montsant A."/>
            <person name="Oudot-Le Secq M.P."/>
            <person name="Napoli C."/>
            <person name="Obornik M."/>
            <person name="Parker M.S."/>
            <person name="Petit J.L."/>
            <person name="Porcel B.M."/>
            <person name="Poulsen N."/>
            <person name="Robison M."/>
            <person name="Rychlewski L."/>
            <person name="Rynearson T.A."/>
            <person name="Schmutz J."/>
            <person name="Shapiro H."/>
            <person name="Siaut M."/>
            <person name="Stanley M."/>
            <person name="Sussman M.R."/>
            <person name="Taylor A.R."/>
            <person name="Vardi A."/>
            <person name="von Dassow P."/>
            <person name="Vyverman W."/>
            <person name="Willis A."/>
            <person name="Wyrwicz L.S."/>
            <person name="Rokhsar D.S."/>
            <person name="Weissenbach J."/>
            <person name="Armbrust E.V."/>
            <person name="Green B.R."/>
            <person name="Van de Peer Y."/>
            <person name="Grigoriev I.V."/>
        </authorList>
    </citation>
    <scope>NUCLEOTIDE SEQUENCE [LARGE SCALE GENOMIC DNA]</scope>
    <source>
        <strain evidence="3 4">CCAP 1055/1</strain>
    </source>
</reference>
<accession>B7GB49</accession>
<evidence type="ECO:0000313" key="3">
    <source>
        <dbReference type="EMBL" id="EEC44058.1"/>
    </source>
</evidence>
<dbReference type="InParanoid" id="B7GB49"/>
<sequence>MALSLSVLWLGSCSARMNHRSLPKARNRVSKPPLARRIFNLPSPSRRCDGSHWQYHCNVEEQGWRANRRILPQQQQHQQCRTLAFAESPLLSSESTLWVLRGISAMASYVGIVAYVDRPRGRVGVGSREVDVRQSTVPGAGLGLFAATDLERGTVLGTYPGVVLPLSQNLPKLRDFPACEGYIWRFSDNKFVIDPTNAVGTLESDCVGGNPSMPGSLWLFTNLLEMSTPTTLCRINEPPIGLDVNVVTNEDLQGRTVTFALERDVAKGEELFIDYGLYYDRSLYGKVPEAGEHFRQ</sequence>
<evidence type="ECO:0000259" key="2">
    <source>
        <dbReference type="PROSITE" id="PS50280"/>
    </source>
</evidence>
<dbReference type="Pfam" id="PF00856">
    <property type="entry name" value="SET"/>
    <property type="match status" value="1"/>
</dbReference>
<dbReference type="EMBL" id="CM000625">
    <property type="protein sequence ID" value="EEC44058.1"/>
    <property type="molecule type" value="Genomic_DNA"/>
</dbReference>
<dbReference type="AlphaFoldDB" id="B7GB49"/>
<dbReference type="SUPFAM" id="SSF82199">
    <property type="entry name" value="SET domain"/>
    <property type="match status" value="1"/>
</dbReference>
<keyword evidence="4" id="KW-1185">Reference proteome</keyword>